<dbReference type="PANTHER" id="PTHR31553">
    <property type="entry name" value="NF-KAPPA-B ESSENTIAL MODULATOR"/>
    <property type="match status" value="1"/>
</dbReference>
<reference evidence="11" key="2">
    <citation type="submission" date="2025-09" db="UniProtKB">
        <authorList>
            <consortium name="Ensembl"/>
        </authorList>
    </citation>
    <scope>IDENTIFICATION</scope>
</reference>
<dbReference type="Pfam" id="PF18414">
    <property type="entry name" value="zf_C2H2_10"/>
    <property type="match status" value="1"/>
</dbReference>
<evidence type="ECO:0000313" key="11">
    <source>
        <dbReference type="Ensembl" id="ENSEBUP00000017704.1"/>
    </source>
</evidence>
<dbReference type="PROSITE" id="PS51801">
    <property type="entry name" value="ZF_CCHC_NOA"/>
    <property type="match status" value="1"/>
</dbReference>
<keyword evidence="4 7" id="KW-0863">Zinc-finger</keyword>
<keyword evidence="2" id="KW-0963">Cytoplasm</keyword>
<feature type="domain" description="CCHC NOA-type" evidence="10">
    <location>
        <begin position="304"/>
        <end position="334"/>
    </location>
</feature>
<evidence type="ECO:0000259" key="10">
    <source>
        <dbReference type="PROSITE" id="PS51801"/>
    </source>
</evidence>
<keyword evidence="9" id="KW-0732">Signal</keyword>
<dbReference type="InterPro" id="IPR051301">
    <property type="entry name" value="Optineurin/NFkB_EssMod"/>
</dbReference>
<feature type="chain" id="PRO_5034079214" description="CCHC NOA-type domain-containing protein" evidence="9">
    <location>
        <begin position="18"/>
        <end position="334"/>
    </location>
</feature>
<keyword evidence="3" id="KW-0479">Metal-binding</keyword>
<dbReference type="AlphaFoldDB" id="A0A8C4QMJ0"/>
<feature type="signal peptide" evidence="9">
    <location>
        <begin position="1"/>
        <end position="17"/>
    </location>
</feature>
<feature type="coiled-coil region" evidence="8">
    <location>
        <begin position="29"/>
        <end position="70"/>
    </location>
</feature>
<keyword evidence="12" id="KW-1185">Reference proteome</keyword>
<evidence type="ECO:0000256" key="6">
    <source>
        <dbReference type="ARBA" id="ARBA00023054"/>
    </source>
</evidence>
<sequence>MLLTCLVIVTFRGMTSAMQQQYESNLLWLQRQKQEREFVAIKMSEAQEALARLSAERDCYKQQLGEVRTQLASIRQIKQPEEPLQRLVMREVDKSIAPGKQSSNTSPMPPVTLPFADIVHMFCLHFWCDSYEEKMRQIQELERKLVEQHEQYTRDVNRLSLQAHNMEGALKRERLKASEEKYGTIVCGSKSEGQKNIREQLQECEDALVVKQEHIDMLKNKVSNQQAELESVPVLKAQAEIFKADFLTERQQREQIHSEKERVKEQLELMRQENERLKNELDKMGRENCQLNAPPGSTAASVLTPPTGDLECPICHFGAPDIDTLQIHVQDCIQ</sequence>
<evidence type="ECO:0000256" key="5">
    <source>
        <dbReference type="ARBA" id="ARBA00022833"/>
    </source>
</evidence>
<dbReference type="GO" id="GO:0005634">
    <property type="term" value="C:nucleus"/>
    <property type="evidence" value="ECO:0007669"/>
    <property type="project" value="TreeGrafter"/>
</dbReference>
<dbReference type="GO" id="GO:0070530">
    <property type="term" value="F:K63-linked polyubiquitin modification-dependent protein binding"/>
    <property type="evidence" value="ECO:0007669"/>
    <property type="project" value="InterPro"/>
</dbReference>
<dbReference type="InterPro" id="IPR034735">
    <property type="entry name" value="NEMO_ZF"/>
</dbReference>
<evidence type="ECO:0000256" key="8">
    <source>
        <dbReference type="SAM" id="Coils"/>
    </source>
</evidence>
<comment type="subcellular location">
    <subcellularLocation>
        <location evidence="1">Cytoplasm</location>
    </subcellularLocation>
</comment>
<feature type="coiled-coil region" evidence="8">
    <location>
        <begin position="128"/>
        <end position="158"/>
    </location>
</feature>
<dbReference type="Pfam" id="PF16516">
    <property type="entry name" value="CC2-LZ"/>
    <property type="match status" value="1"/>
</dbReference>
<dbReference type="GeneTree" id="ENSGT00530000063808"/>
<dbReference type="Proteomes" id="UP000694388">
    <property type="component" value="Unplaced"/>
</dbReference>
<dbReference type="PANTHER" id="PTHR31553:SF1">
    <property type="entry name" value="NF-KAPPA-B ESSENTIAL MODULATOR"/>
    <property type="match status" value="1"/>
</dbReference>
<dbReference type="GO" id="GO:0005737">
    <property type="term" value="C:cytoplasm"/>
    <property type="evidence" value="ECO:0007669"/>
    <property type="project" value="UniProtKB-SubCell"/>
</dbReference>
<evidence type="ECO:0000256" key="2">
    <source>
        <dbReference type="ARBA" id="ARBA00022490"/>
    </source>
</evidence>
<dbReference type="Ensembl" id="ENSEBUT00000018280.1">
    <property type="protein sequence ID" value="ENSEBUP00000017704.1"/>
    <property type="gene ID" value="ENSEBUG00000011058.1"/>
</dbReference>
<evidence type="ECO:0000256" key="9">
    <source>
        <dbReference type="SAM" id="SignalP"/>
    </source>
</evidence>
<dbReference type="CDD" id="cd09803">
    <property type="entry name" value="UBAN"/>
    <property type="match status" value="1"/>
</dbReference>
<keyword evidence="6 8" id="KW-0175">Coiled coil</keyword>
<evidence type="ECO:0000313" key="12">
    <source>
        <dbReference type="Proteomes" id="UP000694388"/>
    </source>
</evidence>
<evidence type="ECO:0000256" key="7">
    <source>
        <dbReference type="PROSITE-ProRule" id="PRU01142"/>
    </source>
</evidence>
<organism evidence="11 12">
    <name type="scientific">Eptatretus burgeri</name>
    <name type="common">Inshore hagfish</name>
    <dbReference type="NCBI Taxonomy" id="7764"/>
    <lineage>
        <taxon>Eukaryota</taxon>
        <taxon>Metazoa</taxon>
        <taxon>Chordata</taxon>
        <taxon>Craniata</taxon>
        <taxon>Vertebrata</taxon>
        <taxon>Cyclostomata</taxon>
        <taxon>Myxini</taxon>
        <taxon>Myxiniformes</taxon>
        <taxon>Myxinidae</taxon>
        <taxon>Eptatretinae</taxon>
        <taxon>Eptatretus</taxon>
    </lineage>
</organism>
<dbReference type="FunFam" id="1.20.5.990:FF:000003">
    <property type="entry name" value="NF-kappa-B essential modulator isoform X1"/>
    <property type="match status" value="1"/>
</dbReference>
<dbReference type="Gene3D" id="1.20.5.990">
    <property type="entry name" value="Nemo cc2-lz domain - 1d5 darpin complex"/>
    <property type="match status" value="1"/>
</dbReference>
<evidence type="ECO:0000256" key="3">
    <source>
        <dbReference type="ARBA" id="ARBA00022723"/>
    </source>
</evidence>
<name>A0A8C4QMJ0_EPTBU</name>
<proteinExistence type="predicted"/>
<accession>A0A8C4QMJ0</accession>
<evidence type="ECO:0000256" key="4">
    <source>
        <dbReference type="ARBA" id="ARBA00022771"/>
    </source>
</evidence>
<evidence type="ECO:0000256" key="1">
    <source>
        <dbReference type="ARBA" id="ARBA00004496"/>
    </source>
</evidence>
<protein>
    <recommendedName>
        <fullName evidence="10">CCHC NOA-type domain-containing protein</fullName>
    </recommendedName>
</protein>
<keyword evidence="5" id="KW-0862">Zinc</keyword>
<dbReference type="InterPro" id="IPR032419">
    <property type="entry name" value="CC2-LZ_dom"/>
</dbReference>
<feature type="coiled-coil region" evidence="8">
    <location>
        <begin position="253"/>
        <end position="287"/>
    </location>
</feature>
<dbReference type="GO" id="GO:0008270">
    <property type="term" value="F:zinc ion binding"/>
    <property type="evidence" value="ECO:0007669"/>
    <property type="project" value="UniProtKB-KW"/>
</dbReference>
<dbReference type="GO" id="GO:0043122">
    <property type="term" value="P:regulation of canonical NF-kappaB signal transduction"/>
    <property type="evidence" value="ECO:0007669"/>
    <property type="project" value="TreeGrafter"/>
</dbReference>
<reference evidence="11" key="1">
    <citation type="submission" date="2025-08" db="UniProtKB">
        <authorList>
            <consortium name="Ensembl"/>
        </authorList>
    </citation>
    <scope>IDENTIFICATION</scope>
</reference>